<keyword evidence="1" id="KW-1133">Transmembrane helix</keyword>
<dbReference type="AlphaFoldDB" id="F6BAP6"/>
<dbReference type="Pfam" id="PF13576">
    <property type="entry name" value="Pentapeptide_3"/>
    <property type="match status" value="2"/>
</dbReference>
<accession>F6BAP6</accession>
<dbReference type="HOGENOM" id="CLU_037290_0_0_2"/>
<evidence type="ECO:0000313" key="2">
    <source>
        <dbReference type="EMBL" id="AEF95860.1"/>
    </source>
</evidence>
<organism evidence="3">
    <name type="scientific">Methanotorris igneus (strain DSM 5666 / JCM 11834 / Kol 5)</name>
    <dbReference type="NCBI Taxonomy" id="880724"/>
    <lineage>
        <taxon>Archaea</taxon>
        <taxon>Methanobacteriati</taxon>
        <taxon>Methanobacteriota</taxon>
        <taxon>Methanomada group</taxon>
        <taxon>Methanococci</taxon>
        <taxon>Methanococcales</taxon>
        <taxon>Methanocaldococcaceae</taxon>
        <taxon>Methanotorris</taxon>
    </lineage>
</organism>
<feature type="transmembrane region" description="Helical" evidence="1">
    <location>
        <begin position="564"/>
        <end position="585"/>
    </location>
</feature>
<gene>
    <name evidence="2" type="ordered locus">Metig_0304</name>
</gene>
<dbReference type="RefSeq" id="WP_013798469.1">
    <property type="nucleotide sequence ID" value="NC_015562.1"/>
</dbReference>
<dbReference type="STRING" id="880724.Metig_0304"/>
<dbReference type="KEGG" id="mig:Metig_0304"/>
<reference evidence="2 3" key="1">
    <citation type="submission" date="2011-05" db="EMBL/GenBank/DDBJ databases">
        <title>Complete sequence of Methanotorris igneus Kol 5.</title>
        <authorList>
            <consortium name="US DOE Joint Genome Institute"/>
            <person name="Lucas S."/>
            <person name="Han J."/>
            <person name="Lapidus A."/>
            <person name="Cheng J.-F."/>
            <person name="Goodwin L."/>
            <person name="Pitluck S."/>
            <person name="Peters L."/>
            <person name="Mikhailova N."/>
            <person name="Chertkov O."/>
            <person name="Han C."/>
            <person name="Tapia R."/>
            <person name="Land M."/>
            <person name="Hauser L."/>
            <person name="Kyrpides N."/>
            <person name="Ivanova N."/>
            <person name="Pagani I."/>
            <person name="Sieprawska-Lupa M."/>
            <person name="Whitman W."/>
            <person name="Woyke T."/>
        </authorList>
    </citation>
    <scope>NUCLEOTIDE SEQUENCE [LARGE SCALE GENOMIC DNA]</scope>
    <source>
        <strain evidence="3">DSM 5666 / JCM 11834 / Kol 5</strain>
    </source>
</reference>
<dbReference type="GeneID" id="10643139"/>
<keyword evidence="1" id="KW-0472">Membrane</keyword>
<protein>
    <recommendedName>
        <fullName evidence="4">Pentapeptide repeat protein</fullName>
    </recommendedName>
</protein>
<dbReference type="EMBL" id="CP002737">
    <property type="protein sequence ID" value="AEF95860.1"/>
    <property type="molecule type" value="Genomic_DNA"/>
</dbReference>
<name>F6BAP6_METIK</name>
<evidence type="ECO:0008006" key="4">
    <source>
        <dbReference type="Google" id="ProtNLM"/>
    </source>
</evidence>
<sequence>MEKEVITNKEFIDKFVECLKKGKNFKLENCIIEGDVDIRDIYNRIKDDEKLKKLISEQKDKESAIVDKNVITINAGINLSFHNVEFNGNFQMFNNKIETVETIKKIPIKILLEDVNFIESTFKGKVDFSCSEIQGEVNIIDSTFMEDVIFRKSTFKKDVYFEKSDTSEDNLSISSKFKNNLVIKGEINFTDSIFEKNVYFMGLIVFKKKVNFNNSTFKGNVYFENLVFEKILDFSSSTFKGKINFEKLVFKENVYFNGSTFEKDANFSSSVFKEYIDFRGLTFENDVAFMDLTFEKVCIFYDTTFKGKVDFSNTVFKNTVAFTSIFKEKTFFRNSKFKKELVFINTIFEGEPIFLESIINKAKFFNATFKSRADFREICFVLLSFVDCTFEDLALFRKGKIKFEKYKRNNISLEKPNDQWMHTIINIIKDECLAIFLNVQFLNKHTKIENFSLSKTSFLKTDVREVMLLCDIKKEEILSHKLNKRIYEEAYNILKNHLGYKSILAEYRNLRISIENNRTYEEASDLYKMEMEFKKKYSKNDFEKGVIWLYGAISDYGESIFLPIFWLVLLIFTTPFVLTLVHYFNSFINTQIPNRIPEFLLLYVEYLKSVLGAKFYTGNSKSLLEIIIYCLYSVF</sequence>
<keyword evidence="1" id="KW-0812">Transmembrane</keyword>
<evidence type="ECO:0000313" key="3">
    <source>
        <dbReference type="Proteomes" id="UP000009227"/>
    </source>
</evidence>
<dbReference type="Proteomes" id="UP000009227">
    <property type="component" value="Chromosome"/>
</dbReference>
<proteinExistence type="predicted"/>
<dbReference type="InterPro" id="IPR001646">
    <property type="entry name" value="5peptide_repeat"/>
</dbReference>
<evidence type="ECO:0000256" key="1">
    <source>
        <dbReference type="SAM" id="Phobius"/>
    </source>
</evidence>
<keyword evidence="3" id="KW-1185">Reference proteome</keyword>